<dbReference type="GO" id="GO:0046417">
    <property type="term" value="P:chorismate metabolic process"/>
    <property type="evidence" value="ECO:0007669"/>
    <property type="project" value="TreeGrafter"/>
</dbReference>
<dbReference type="SUPFAM" id="SSF55298">
    <property type="entry name" value="YjgF-like"/>
    <property type="match status" value="1"/>
</dbReference>
<dbReference type="PIRSF" id="PIRSF005965">
    <property type="entry name" value="Chor_mut_AroH"/>
    <property type="match status" value="1"/>
</dbReference>
<dbReference type="CDD" id="cd02185">
    <property type="entry name" value="AroH"/>
    <property type="match status" value="1"/>
</dbReference>
<dbReference type="EC" id="5.4.99.5" evidence="1"/>
<dbReference type="Pfam" id="PF07736">
    <property type="entry name" value="CM_1"/>
    <property type="match status" value="1"/>
</dbReference>
<dbReference type="Gene3D" id="3.30.1330.40">
    <property type="entry name" value="RutC-like"/>
    <property type="match status" value="1"/>
</dbReference>
<dbReference type="InterPro" id="IPR035959">
    <property type="entry name" value="RutC-like_sf"/>
</dbReference>
<name>A0A1J5Q0T8_9ZZZZ</name>
<keyword evidence="1" id="KW-0413">Isomerase</keyword>
<dbReference type="GO" id="GO:0004106">
    <property type="term" value="F:chorismate mutase activity"/>
    <property type="evidence" value="ECO:0007669"/>
    <property type="project" value="UniProtKB-EC"/>
</dbReference>
<evidence type="ECO:0000313" key="1">
    <source>
        <dbReference type="EMBL" id="OIQ76954.1"/>
    </source>
</evidence>
<dbReference type="EMBL" id="MLJW01001731">
    <property type="protein sequence ID" value="OIQ76954.1"/>
    <property type="molecule type" value="Genomic_DNA"/>
</dbReference>
<sequence length="121" mass="13016">MRSVVALRGATQVEEDQPELIHLAVSELLSELMAANDLTVEDFISVLFTATPDLTSDFPAVGARSIGFGATPLICASEINVPGALPRVIRILAHVESDRPRVEAKHIYLKGAVALRKDLAQ</sequence>
<accession>A0A1J5Q0T8</accession>
<reference evidence="1" key="1">
    <citation type="submission" date="2016-10" db="EMBL/GenBank/DDBJ databases">
        <title>Sequence of Gallionella enrichment culture.</title>
        <authorList>
            <person name="Poehlein A."/>
            <person name="Muehling M."/>
            <person name="Daniel R."/>
        </authorList>
    </citation>
    <scope>NUCLEOTIDE SEQUENCE</scope>
</reference>
<comment type="caution">
    <text evidence="1">The sequence shown here is derived from an EMBL/GenBank/DDBJ whole genome shotgun (WGS) entry which is preliminary data.</text>
</comment>
<dbReference type="NCBIfam" id="TIGR01796">
    <property type="entry name" value="CM_mono_aroH"/>
    <property type="match status" value="1"/>
</dbReference>
<organism evidence="1">
    <name type="scientific">mine drainage metagenome</name>
    <dbReference type="NCBI Taxonomy" id="410659"/>
    <lineage>
        <taxon>unclassified sequences</taxon>
        <taxon>metagenomes</taxon>
        <taxon>ecological metagenomes</taxon>
    </lineage>
</organism>
<dbReference type="InterPro" id="IPR008243">
    <property type="entry name" value="Chorismate_mutase_AroH"/>
</dbReference>
<dbReference type="PANTHER" id="PTHR21164">
    <property type="entry name" value="CHORISMATE MUTASE"/>
    <property type="match status" value="1"/>
</dbReference>
<dbReference type="PANTHER" id="PTHR21164:SF0">
    <property type="entry name" value="CHORISMATE MUTASE AROH"/>
    <property type="match status" value="1"/>
</dbReference>
<dbReference type="AlphaFoldDB" id="A0A1J5Q0T8"/>
<dbReference type="PROSITE" id="PS51167">
    <property type="entry name" value="CHORISMATE_MUT_1"/>
    <property type="match status" value="1"/>
</dbReference>
<proteinExistence type="predicted"/>
<protein>
    <submittedName>
        <fullName evidence="1">Chorismate mutase AroH</fullName>
        <ecNumber evidence="1">5.4.99.5</ecNumber>
    </submittedName>
</protein>
<gene>
    <name evidence="1" type="primary">aroH_4</name>
    <name evidence="1" type="ORF">GALL_413620</name>
</gene>